<reference evidence="3 4" key="1">
    <citation type="journal article" date="2019" name="ACS Chem. Biol.">
        <title>Identification and Mobilization of a Cryptic Antibiotic Biosynthesis Gene Locus from a Human-Pathogenic Nocardia Isolate.</title>
        <authorList>
            <person name="Herisse M."/>
            <person name="Ishida K."/>
            <person name="Porter J.L."/>
            <person name="Howden B."/>
            <person name="Hertweck C."/>
            <person name="Stinear T.P."/>
            <person name="Pidot S.J."/>
        </authorList>
    </citation>
    <scope>NUCLEOTIDE SEQUENCE [LARGE SCALE GENOMIC DNA]</scope>
    <source>
        <strain evidence="3 4">AUSMDU00012717</strain>
    </source>
</reference>
<evidence type="ECO:0000313" key="4">
    <source>
        <dbReference type="Proteomes" id="UP000503540"/>
    </source>
</evidence>
<dbReference type="Pfam" id="PF13466">
    <property type="entry name" value="STAS_2"/>
    <property type="match status" value="1"/>
</dbReference>
<keyword evidence="1" id="KW-0812">Transmembrane</keyword>
<accession>A0A6G9YA20</accession>
<dbReference type="InterPro" id="IPR036513">
    <property type="entry name" value="STAS_dom_sf"/>
</dbReference>
<dbReference type="KEGG" id="nah:F5544_11100"/>
<sequence length="144" mass="15054">MPRLFVVPSHCAVAEPQGRDLLDVAVSWPSPQVTVLTVRGEVDGATANVLRLRLLEIFASRARLVVVDLSGVGFFGIAGLAVMLEAARRARGRLPLAWVTGPGCVDRLLEVSGHGDEVVTAVTVAAAVRRDIPAAIAEPAQGVG</sequence>
<keyword evidence="4" id="KW-1185">Reference proteome</keyword>
<organism evidence="3 4">
    <name type="scientific">Nocardia arthritidis</name>
    <dbReference type="NCBI Taxonomy" id="228602"/>
    <lineage>
        <taxon>Bacteria</taxon>
        <taxon>Bacillati</taxon>
        <taxon>Actinomycetota</taxon>
        <taxon>Actinomycetes</taxon>
        <taxon>Mycobacteriales</taxon>
        <taxon>Nocardiaceae</taxon>
        <taxon>Nocardia</taxon>
    </lineage>
</organism>
<evidence type="ECO:0000313" key="3">
    <source>
        <dbReference type="EMBL" id="QIS10115.1"/>
    </source>
</evidence>
<dbReference type="CDD" id="cd07043">
    <property type="entry name" value="STAS_anti-anti-sigma_factors"/>
    <property type="match status" value="1"/>
</dbReference>
<dbReference type="RefSeq" id="WP_275107024.1">
    <property type="nucleotide sequence ID" value="NZ_CP046172.1"/>
</dbReference>
<evidence type="ECO:0000256" key="1">
    <source>
        <dbReference type="SAM" id="Phobius"/>
    </source>
</evidence>
<feature type="domain" description="STAS" evidence="2">
    <location>
        <begin position="31"/>
        <end position="135"/>
    </location>
</feature>
<gene>
    <name evidence="3" type="ORF">F5544_11100</name>
</gene>
<dbReference type="SUPFAM" id="SSF52091">
    <property type="entry name" value="SpoIIaa-like"/>
    <property type="match status" value="1"/>
</dbReference>
<dbReference type="AlphaFoldDB" id="A0A6G9YA20"/>
<dbReference type="InterPro" id="IPR058548">
    <property type="entry name" value="MlaB-like_STAS"/>
</dbReference>
<proteinExistence type="predicted"/>
<keyword evidence="1" id="KW-1133">Transmembrane helix</keyword>
<dbReference type="PROSITE" id="PS50801">
    <property type="entry name" value="STAS"/>
    <property type="match status" value="1"/>
</dbReference>
<name>A0A6G9YA20_9NOCA</name>
<dbReference type="Gene3D" id="3.30.750.24">
    <property type="entry name" value="STAS domain"/>
    <property type="match status" value="1"/>
</dbReference>
<dbReference type="InterPro" id="IPR002645">
    <property type="entry name" value="STAS_dom"/>
</dbReference>
<dbReference type="Proteomes" id="UP000503540">
    <property type="component" value="Chromosome"/>
</dbReference>
<protein>
    <submittedName>
        <fullName evidence="3">STAS domain-containing protein</fullName>
    </submittedName>
</protein>
<evidence type="ECO:0000259" key="2">
    <source>
        <dbReference type="PROSITE" id="PS50801"/>
    </source>
</evidence>
<feature type="transmembrane region" description="Helical" evidence="1">
    <location>
        <begin position="62"/>
        <end position="84"/>
    </location>
</feature>
<keyword evidence="1" id="KW-0472">Membrane</keyword>
<dbReference type="EMBL" id="CP046172">
    <property type="protein sequence ID" value="QIS10115.1"/>
    <property type="molecule type" value="Genomic_DNA"/>
</dbReference>